<reference evidence="9" key="1">
    <citation type="journal article" date="2014" name="Insect Biochem. Mol. Biol.">
        <title>Identification, functional characterization and phylogenetic analysis of double stranded RNA degrading enzymes present in the gut of the desert locust, Schistocerca gregaria.</title>
        <authorList>
            <person name="Wynant N."/>
            <person name="Santos D."/>
            <person name="Verdonck R."/>
            <person name="Spit J."/>
            <person name="Van Wielendaele P."/>
            <person name="Vanden Broeck J."/>
        </authorList>
    </citation>
    <scope>NUCLEOTIDE SEQUENCE</scope>
</reference>
<accession>X2JC21</accession>
<evidence type="ECO:0000256" key="4">
    <source>
        <dbReference type="PIRSR" id="PIRSR640255-1"/>
    </source>
</evidence>
<dbReference type="Gene3D" id="3.40.570.10">
    <property type="entry name" value="Extracellular Endonuclease, subunit A"/>
    <property type="match status" value="1"/>
</dbReference>
<dbReference type="GO" id="GO:0004521">
    <property type="term" value="F:RNA endonuclease activity"/>
    <property type="evidence" value="ECO:0007669"/>
    <property type="project" value="TreeGrafter"/>
</dbReference>
<evidence type="ECO:0000313" key="9">
    <source>
        <dbReference type="EMBL" id="AHN55091.1"/>
    </source>
</evidence>
<dbReference type="InterPro" id="IPR040255">
    <property type="entry name" value="Non-specific_endonuclease"/>
</dbReference>
<sequence length="426" mass="47196">MDRTAASQLLFLACSVILVHQGSSAECSVNVNSPNFPSPQPLLLNRNADKDLSSFLAPDARGDIVVSEGTQLLFACPDSGFKLIDAQTLNATCVSGTVFSVDGTAYTISALACKKLPSASAVNTGAQCYVNAVKVQIGFTVEEEFNKLYEVCFDTKELTPLFTKATVIAGIKGFQASFPRPDQWEQGQLYGSVDMSNQYRTQRDTLVNLLGATPENMSKNYLSRGHLASKADFGLGVQQSATFYYENSAPQWYAFNSGNWNQLELDVRDFASNNNFDLEVYTGTYGTLQLEDKNGNQTDIYLYVGTSEKKVPVPKFFWKVVYEPKSKRAIVFVGVNNPYLSSSKLPEEYRLCKQDACRVNWLHWKPNNQTAGRAYCCEYGEFNDKVPYLHLAVEGTFSLSGVEATSALKLMTIACSVWLLVRHSYN</sequence>
<dbReference type="FunFam" id="3.40.570.10:FF:000007">
    <property type="entry name" value="Alkaline nuclease"/>
    <property type="match status" value="1"/>
</dbReference>
<dbReference type="AlphaFoldDB" id="X2JC21"/>
<dbReference type="GO" id="GO:0006309">
    <property type="term" value="P:apoptotic DNA fragmentation"/>
    <property type="evidence" value="ECO:0007669"/>
    <property type="project" value="TreeGrafter"/>
</dbReference>
<proteinExistence type="evidence at transcript level"/>
<evidence type="ECO:0000256" key="6">
    <source>
        <dbReference type="SAM" id="SignalP"/>
    </source>
</evidence>
<keyword evidence="2" id="KW-0540">Nuclease</keyword>
<dbReference type="PANTHER" id="PTHR13966:SF19">
    <property type="entry name" value="NUCLEASE EXOG, MITOCHONDRIAL"/>
    <property type="match status" value="1"/>
</dbReference>
<keyword evidence="3" id="KW-0255">Endonuclease</keyword>
<evidence type="ECO:0000256" key="5">
    <source>
        <dbReference type="PIRSR" id="PIRSR640255-2"/>
    </source>
</evidence>
<dbReference type="EMBL" id="KJ135011">
    <property type="protein sequence ID" value="AHN55091.1"/>
    <property type="molecule type" value="mRNA"/>
</dbReference>
<feature type="binding site" evidence="5">
    <location>
        <position position="256"/>
    </location>
    <ligand>
        <name>Mg(2+)</name>
        <dbReference type="ChEBI" id="CHEBI:18420"/>
        <note>catalytic</note>
    </ligand>
</feature>
<feature type="domain" description="DNA/RNA non-specific endonuclease/pyrophosphatase/phosphodiesterase" evidence="8">
    <location>
        <begin position="145"/>
        <end position="382"/>
    </location>
</feature>
<evidence type="ECO:0000256" key="1">
    <source>
        <dbReference type="ARBA" id="ARBA00010052"/>
    </source>
</evidence>
<organism evidence="9">
    <name type="scientific">Schistocerca gregaria</name>
    <name type="common">Desert locust</name>
    <name type="synonym">Gryllus gregarius</name>
    <dbReference type="NCBI Taxonomy" id="7010"/>
    <lineage>
        <taxon>Eukaryota</taxon>
        <taxon>Metazoa</taxon>
        <taxon>Ecdysozoa</taxon>
        <taxon>Arthropoda</taxon>
        <taxon>Hexapoda</taxon>
        <taxon>Insecta</taxon>
        <taxon>Pterygota</taxon>
        <taxon>Neoptera</taxon>
        <taxon>Polyneoptera</taxon>
        <taxon>Orthoptera</taxon>
        <taxon>Caelifera</taxon>
        <taxon>Acrididea</taxon>
        <taxon>Acridomorpha</taxon>
        <taxon>Acridoidea</taxon>
        <taxon>Acrididae</taxon>
        <taxon>Cyrtacanthacridinae</taxon>
        <taxon>Schistocerca</taxon>
    </lineage>
</organism>
<feature type="domain" description="ENPP1-3/EXOG-like endonuclease/phosphodiesterase" evidence="7">
    <location>
        <begin position="146"/>
        <end position="371"/>
    </location>
</feature>
<dbReference type="OrthoDB" id="8194122at2759"/>
<dbReference type="Pfam" id="PF01223">
    <property type="entry name" value="Endonuclease_NS"/>
    <property type="match status" value="1"/>
</dbReference>
<feature type="signal peptide" evidence="6">
    <location>
        <begin position="1"/>
        <end position="24"/>
    </location>
</feature>
<dbReference type="SUPFAM" id="SSF54060">
    <property type="entry name" value="His-Me finger endonucleases"/>
    <property type="match status" value="1"/>
</dbReference>
<dbReference type="GO" id="GO:0005743">
    <property type="term" value="C:mitochondrial inner membrane"/>
    <property type="evidence" value="ECO:0007669"/>
    <property type="project" value="TreeGrafter"/>
</dbReference>
<evidence type="ECO:0000256" key="2">
    <source>
        <dbReference type="ARBA" id="ARBA00022722"/>
    </source>
</evidence>
<dbReference type="GO" id="GO:0000014">
    <property type="term" value="F:single-stranded DNA endodeoxyribonuclease activity"/>
    <property type="evidence" value="ECO:0007669"/>
    <property type="project" value="TreeGrafter"/>
</dbReference>
<dbReference type="InterPro" id="IPR044925">
    <property type="entry name" value="His-Me_finger_sf"/>
</dbReference>
<dbReference type="SMART" id="SM00892">
    <property type="entry name" value="Endonuclease_NS"/>
    <property type="match status" value="1"/>
</dbReference>
<dbReference type="GO" id="GO:0046872">
    <property type="term" value="F:metal ion binding"/>
    <property type="evidence" value="ECO:0007669"/>
    <property type="project" value="UniProtKB-KW"/>
</dbReference>
<protein>
    <submittedName>
        <fullName evidence="9">DsRNase 4</fullName>
    </submittedName>
</protein>
<dbReference type="InterPro" id="IPR001604">
    <property type="entry name" value="Endo_G_ENPP1-like_dom"/>
</dbReference>
<keyword evidence="5" id="KW-0479">Metal-binding</keyword>
<evidence type="ECO:0000259" key="8">
    <source>
        <dbReference type="SMART" id="SM00892"/>
    </source>
</evidence>
<keyword evidence="6" id="KW-0732">Signal</keyword>
<feature type="chain" id="PRO_5004950859" evidence="6">
    <location>
        <begin position="25"/>
        <end position="426"/>
    </location>
</feature>
<evidence type="ECO:0000259" key="7">
    <source>
        <dbReference type="SMART" id="SM00477"/>
    </source>
</evidence>
<keyword evidence="3" id="KW-0378">Hydrolase</keyword>
<dbReference type="SMART" id="SM00477">
    <property type="entry name" value="NUC"/>
    <property type="match status" value="1"/>
</dbReference>
<comment type="similarity">
    <text evidence="1">Belongs to the DNA/RNA non-specific endonuclease family.</text>
</comment>
<name>X2JC21_SCHGR</name>
<dbReference type="InterPro" id="IPR020821">
    <property type="entry name" value="ENPP1-3/EXOG-like_nuc-like"/>
</dbReference>
<dbReference type="PANTHER" id="PTHR13966">
    <property type="entry name" value="ENDONUCLEASE RELATED"/>
    <property type="match status" value="1"/>
</dbReference>
<dbReference type="GO" id="GO:0003676">
    <property type="term" value="F:nucleic acid binding"/>
    <property type="evidence" value="ECO:0007669"/>
    <property type="project" value="InterPro"/>
</dbReference>
<dbReference type="GO" id="GO:0005634">
    <property type="term" value="C:nucleus"/>
    <property type="evidence" value="ECO:0007669"/>
    <property type="project" value="TreeGrafter"/>
</dbReference>
<evidence type="ECO:0000256" key="3">
    <source>
        <dbReference type="ARBA" id="ARBA00022759"/>
    </source>
</evidence>
<feature type="active site" description="Proton acceptor" evidence="4">
    <location>
        <position position="226"/>
    </location>
</feature>
<dbReference type="InterPro" id="IPR044929">
    <property type="entry name" value="DNA/RNA_non-sp_Endonuclease_sf"/>
</dbReference>